<evidence type="ECO:0000313" key="2">
    <source>
        <dbReference type="Proteomes" id="UP000606935"/>
    </source>
</evidence>
<dbReference type="SUPFAM" id="SSF51182">
    <property type="entry name" value="RmlC-like cupins"/>
    <property type="match status" value="1"/>
</dbReference>
<proteinExistence type="predicted"/>
<name>A0A917YSU6_9ALTE</name>
<organism evidence="1 2">
    <name type="scientific">Bowmanella pacifica</name>
    <dbReference type="NCBI Taxonomy" id="502051"/>
    <lineage>
        <taxon>Bacteria</taxon>
        <taxon>Pseudomonadati</taxon>
        <taxon>Pseudomonadota</taxon>
        <taxon>Gammaproteobacteria</taxon>
        <taxon>Alteromonadales</taxon>
        <taxon>Alteromonadaceae</taxon>
        <taxon>Bowmanella</taxon>
    </lineage>
</organism>
<keyword evidence="2" id="KW-1185">Reference proteome</keyword>
<dbReference type="NCBIfam" id="TIGR04366">
    <property type="entry name" value="cupin_WbuC"/>
    <property type="match status" value="1"/>
</dbReference>
<dbReference type="EMBL" id="BMLS01000001">
    <property type="protein sequence ID" value="GGO63444.1"/>
    <property type="molecule type" value="Genomic_DNA"/>
</dbReference>
<evidence type="ECO:0000313" key="1">
    <source>
        <dbReference type="EMBL" id="GGO63444.1"/>
    </source>
</evidence>
<reference evidence="1" key="1">
    <citation type="journal article" date="2014" name="Int. J. Syst. Evol. Microbiol.">
        <title>Complete genome sequence of Corynebacterium casei LMG S-19264T (=DSM 44701T), isolated from a smear-ripened cheese.</title>
        <authorList>
            <consortium name="US DOE Joint Genome Institute (JGI-PGF)"/>
            <person name="Walter F."/>
            <person name="Albersmeier A."/>
            <person name="Kalinowski J."/>
            <person name="Ruckert C."/>
        </authorList>
    </citation>
    <scope>NUCLEOTIDE SEQUENCE</scope>
    <source>
        <strain evidence="1">CGMCC 1.7086</strain>
    </source>
</reference>
<dbReference type="InterPro" id="IPR027565">
    <property type="entry name" value="Cupin_WbuC"/>
</dbReference>
<evidence type="ECO:0008006" key="3">
    <source>
        <dbReference type="Google" id="ProtNLM"/>
    </source>
</evidence>
<accession>A0A917YSU6</accession>
<dbReference type="AlphaFoldDB" id="A0A917YSU6"/>
<comment type="caution">
    <text evidence="1">The sequence shown here is derived from an EMBL/GenBank/DDBJ whole genome shotgun (WGS) entry which is preliminary data.</text>
</comment>
<dbReference type="Proteomes" id="UP000606935">
    <property type="component" value="Unassembled WGS sequence"/>
</dbReference>
<dbReference type="InterPro" id="IPR011051">
    <property type="entry name" value="RmlC_Cupin_sf"/>
</dbReference>
<sequence length="97" mass="10696">MLEGTASFVVFSPKGEVLARHELCAQGPLRGLEIPPNTWHSVVAVEQAATFLEVKQGPYQPLSTEDVASWAPAEGEPQVADFLQRLKHCRIGDKFHE</sequence>
<protein>
    <recommendedName>
        <fullName evidence="3">Cupin fold metalloprotein, WbuC family</fullName>
    </recommendedName>
</protein>
<gene>
    <name evidence="1" type="ORF">GCM10010982_00500</name>
</gene>
<reference evidence="1" key="2">
    <citation type="submission" date="2020-09" db="EMBL/GenBank/DDBJ databases">
        <authorList>
            <person name="Sun Q."/>
            <person name="Zhou Y."/>
        </authorList>
    </citation>
    <scope>NUCLEOTIDE SEQUENCE</scope>
    <source>
        <strain evidence="1">CGMCC 1.7086</strain>
    </source>
</reference>